<dbReference type="OrthoDB" id="16820at2759"/>
<feature type="domain" description="FAD-binding" evidence="7">
    <location>
        <begin position="150"/>
        <end position="376"/>
    </location>
</feature>
<sequence>MKVIIVGAGISGLATYLYLKKNLPDPPAPATPHSIRIYESHRPRTGRGLAAGQDHALESFEALSASTAIVGGGLAVAPNGMRVLRDLDPEIHRAVTEQGFPCENFIFMGQNGWTLGTQATSDRGGFEGPPPSGRAEVCVSSTRHGLWACLMAAVPEDAVQYKRVSRVVRRPAEAGGTRPLTVVFEDGDEEECDLVIGADGVKSIVRKTLFGEDDEASGMYSPVYTGASGVGGIMKTPLPSRVADNKAMVFTFGRDGFFGYASGSPAQANSLMWWSTFETDSLPSRTRLDLDEIKAQLRRRHGGWSDPVVRDIVSKAEVDTIYPTWVLSDLPHWGENGIVLIGDAAHALSPTTGQGASQALEDAQTLSLLLAETLKKAYAPDPAEVDDDQPAGASRSDKENDAAALTLKLFYSIRQPRVATIAQRARKFDKNKKSMSMIEEYAMYCFLWVMMHLRSIAKLVIGDVNEQVYGWSAKVEVEKAMANLASSL</sequence>
<evidence type="ECO:0000256" key="1">
    <source>
        <dbReference type="ARBA" id="ARBA00007992"/>
    </source>
</evidence>
<dbReference type="eggNOG" id="KOG2614">
    <property type="taxonomic scope" value="Eukaryota"/>
</dbReference>
<name>J3NQS4_GAET3</name>
<dbReference type="GO" id="GO:0071949">
    <property type="term" value="F:FAD binding"/>
    <property type="evidence" value="ECO:0007669"/>
    <property type="project" value="InterPro"/>
</dbReference>
<evidence type="ECO:0000313" key="9">
    <source>
        <dbReference type="EnsemblFungi" id="EJT78530"/>
    </source>
</evidence>
<organism evidence="8">
    <name type="scientific">Gaeumannomyces tritici (strain R3-111a-1)</name>
    <name type="common">Wheat and barley take-all root rot fungus</name>
    <name type="synonym">Gaeumannomyces graminis var. tritici</name>
    <dbReference type="NCBI Taxonomy" id="644352"/>
    <lineage>
        <taxon>Eukaryota</taxon>
        <taxon>Fungi</taxon>
        <taxon>Dikarya</taxon>
        <taxon>Ascomycota</taxon>
        <taxon>Pezizomycotina</taxon>
        <taxon>Sordariomycetes</taxon>
        <taxon>Sordariomycetidae</taxon>
        <taxon>Magnaporthales</taxon>
        <taxon>Magnaporthaceae</taxon>
        <taxon>Gaeumannomyces</taxon>
    </lineage>
</organism>
<dbReference type="InterPro" id="IPR050493">
    <property type="entry name" value="FAD-dep_Monooxygenase_BioMet"/>
</dbReference>
<reference evidence="9" key="4">
    <citation type="journal article" date="2015" name="G3 (Bethesda)">
        <title>Genome sequences of three phytopathogenic species of the Magnaporthaceae family of fungi.</title>
        <authorList>
            <person name="Okagaki L.H."/>
            <person name="Nunes C.C."/>
            <person name="Sailsbery J."/>
            <person name="Clay B."/>
            <person name="Brown D."/>
            <person name="John T."/>
            <person name="Oh Y."/>
            <person name="Young N."/>
            <person name="Fitzgerald M."/>
            <person name="Haas B.J."/>
            <person name="Zeng Q."/>
            <person name="Young S."/>
            <person name="Adiconis X."/>
            <person name="Fan L."/>
            <person name="Levin J.Z."/>
            <person name="Mitchell T.K."/>
            <person name="Okubara P.A."/>
            <person name="Farman M.L."/>
            <person name="Kohn L.M."/>
            <person name="Birren B."/>
            <person name="Ma L.-J."/>
            <person name="Dean R.A."/>
        </authorList>
    </citation>
    <scope>NUCLEOTIDE SEQUENCE</scope>
    <source>
        <strain evidence="9">R3-111a-1</strain>
    </source>
</reference>
<dbReference type="GO" id="GO:0004497">
    <property type="term" value="F:monooxygenase activity"/>
    <property type="evidence" value="ECO:0007669"/>
    <property type="project" value="UniProtKB-KW"/>
</dbReference>
<keyword evidence="5" id="KW-0503">Monooxygenase</keyword>
<keyword evidence="10" id="KW-1185">Reference proteome</keyword>
<protein>
    <recommendedName>
        <fullName evidence="7">FAD-binding domain-containing protein</fullName>
    </recommendedName>
</protein>
<evidence type="ECO:0000256" key="5">
    <source>
        <dbReference type="ARBA" id="ARBA00023033"/>
    </source>
</evidence>
<dbReference type="PANTHER" id="PTHR13789">
    <property type="entry name" value="MONOOXYGENASE"/>
    <property type="match status" value="1"/>
</dbReference>
<evidence type="ECO:0000256" key="2">
    <source>
        <dbReference type="ARBA" id="ARBA00022630"/>
    </source>
</evidence>
<dbReference type="SUPFAM" id="SSF51905">
    <property type="entry name" value="FAD/NAD(P)-binding domain"/>
    <property type="match status" value="1"/>
</dbReference>
<dbReference type="Pfam" id="PF01494">
    <property type="entry name" value="FAD_binding_3"/>
    <property type="match status" value="1"/>
</dbReference>
<dbReference type="PANTHER" id="PTHR13789:SF309">
    <property type="entry name" value="PUTATIVE (AFU_ORTHOLOGUE AFUA_6G14510)-RELATED"/>
    <property type="match status" value="1"/>
</dbReference>
<reference evidence="8" key="3">
    <citation type="submission" date="2010-09" db="EMBL/GenBank/DDBJ databases">
        <title>Annotation of Gaeumannomyces graminis var. tritici R3-111a-1.</title>
        <authorList>
            <consortium name="The Broad Institute Genome Sequencing Platform"/>
            <person name="Ma L.-J."/>
            <person name="Dead R."/>
            <person name="Young S.K."/>
            <person name="Zeng Q."/>
            <person name="Gargeya S."/>
            <person name="Fitzgerald M."/>
            <person name="Haas B."/>
            <person name="Abouelleil A."/>
            <person name="Alvarado L."/>
            <person name="Arachchi H.M."/>
            <person name="Berlin A."/>
            <person name="Brown A."/>
            <person name="Chapman S.B."/>
            <person name="Chen Z."/>
            <person name="Dunbar C."/>
            <person name="Freedman E."/>
            <person name="Gearin G."/>
            <person name="Gellesch M."/>
            <person name="Goldberg J."/>
            <person name="Griggs A."/>
            <person name="Gujja S."/>
            <person name="Heiman D."/>
            <person name="Howarth C."/>
            <person name="Larson L."/>
            <person name="Lui A."/>
            <person name="MacDonald P.J.P."/>
            <person name="Mehta T."/>
            <person name="Montmayeur A."/>
            <person name="Murphy C."/>
            <person name="Neiman D."/>
            <person name="Pearson M."/>
            <person name="Priest M."/>
            <person name="Roberts A."/>
            <person name="Saif S."/>
            <person name="Shea T."/>
            <person name="Shenoy N."/>
            <person name="Sisk P."/>
            <person name="Stolte C."/>
            <person name="Sykes S."/>
            <person name="Yandava C."/>
            <person name="Wortman J."/>
            <person name="Nusbaum C."/>
            <person name="Birren B."/>
        </authorList>
    </citation>
    <scope>NUCLEOTIDE SEQUENCE</scope>
    <source>
        <strain evidence="8">R3-111a-1</strain>
    </source>
</reference>
<feature type="region of interest" description="Disordered" evidence="6">
    <location>
        <begin position="380"/>
        <end position="399"/>
    </location>
</feature>
<evidence type="ECO:0000256" key="6">
    <source>
        <dbReference type="SAM" id="MobiDB-lite"/>
    </source>
</evidence>
<evidence type="ECO:0000256" key="4">
    <source>
        <dbReference type="ARBA" id="ARBA00023002"/>
    </source>
</evidence>
<reference evidence="8" key="2">
    <citation type="submission" date="2010-07" db="EMBL/GenBank/DDBJ databases">
        <authorList>
            <consortium name="The Broad Institute Genome Sequencing Platform"/>
            <consortium name="Broad Institute Genome Sequencing Center for Infectious Disease"/>
            <person name="Ma L.-J."/>
            <person name="Dead R."/>
            <person name="Young S."/>
            <person name="Zeng Q."/>
            <person name="Koehrsen M."/>
            <person name="Alvarado L."/>
            <person name="Berlin A."/>
            <person name="Chapman S.B."/>
            <person name="Chen Z."/>
            <person name="Freedman E."/>
            <person name="Gellesch M."/>
            <person name="Goldberg J."/>
            <person name="Griggs A."/>
            <person name="Gujja S."/>
            <person name="Heilman E.R."/>
            <person name="Heiman D."/>
            <person name="Hepburn T."/>
            <person name="Howarth C."/>
            <person name="Jen D."/>
            <person name="Larson L."/>
            <person name="Mehta T."/>
            <person name="Neiman D."/>
            <person name="Pearson M."/>
            <person name="Roberts A."/>
            <person name="Saif S."/>
            <person name="Shea T."/>
            <person name="Shenoy N."/>
            <person name="Sisk P."/>
            <person name="Stolte C."/>
            <person name="Sykes S."/>
            <person name="Walk T."/>
            <person name="White J."/>
            <person name="Yandava C."/>
            <person name="Haas B."/>
            <person name="Nusbaum C."/>
            <person name="Birren B."/>
        </authorList>
    </citation>
    <scope>NUCLEOTIDE SEQUENCE</scope>
    <source>
        <strain evidence="8">R3-111a-1</strain>
    </source>
</reference>
<comment type="similarity">
    <text evidence="1">Belongs to the paxM FAD-dependent monooxygenase family.</text>
</comment>
<keyword evidence="2" id="KW-0285">Flavoprotein</keyword>
<keyword evidence="3" id="KW-0274">FAD</keyword>
<evidence type="ECO:0000259" key="7">
    <source>
        <dbReference type="Pfam" id="PF01494"/>
    </source>
</evidence>
<evidence type="ECO:0000313" key="8">
    <source>
        <dbReference type="EMBL" id="EJT78530.1"/>
    </source>
</evidence>
<dbReference type="AlphaFoldDB" id="J3NQS4"/>
<dbReference type="InterPro" id="IPR002938">
    <property type="entry name" value="FAD-bd"/>
</dbReference>
<dbReference type="GeneID" id="20344088"/>
<proteinExistence type="inferred from homology"/>
<dbReference type="STRING" id="644352.J3NQS4"/>
<evidence type="ECO:0000256" key="3">
    <source>
        <dbReference type="ARBA" id="ARBA00022827"/>
    </source>
</evidence>
<evidence type="ECO:0000313" key="10">
    <source>
        <dbReference type="Proteomes" id="UP000006039"/>
    </source>
</evidence>
<dbReference type="VEuPathDB" id="FungiDB:GGTG_03630"/>
<dbReference type="EMBL" id="GL385396">
    <property type="protein sequence ID" value="EJT78530.1"/>
    <property type="molecule type" value="Genomic_DNA"/>
</dbReference>
<dbReference type="RefSeq" id="XP_009219675.1">
    <property type="nucleotide sequence ID" value="XM_009221411.1"/>
</dbReference>
<dbReference type="HOGENOM" id="CLU_009665_18_0_1"/>
<gene>
    <name evidence="9" type="primary">20344088</name>
    <name evidence="8" type="ORF">GGTG_03630</name>
</gene>
<dbReference type="InterPro" id="IPR036188">
    <property type="entry name" value="FAD/NAD-bd_sf"/>
</dbReference>
<keyword evidence="4" id="KW-0560">Oxidoreductase</keyword>
<accession>J3NQS4</accession>
<dbReference type="Proteomes" id="UP000006039">
    <property type="component" value="Unassembled WGS sequence"/>
</dbReference>
<reference evidence="10" key="1">
    <citation type="submission" date="2010-07" db="EMBL/GenBank/DDBJ databases">
        <title>The genome sequence of Gaeumannomyces graminis var. tritici strain R3-111a-1.</title>
        <authorList>
            <consortium name="The Broad Institute Genome Sequencing Platform"/>
            <person name="Ma L.-J."/>
            <person name="Dead R."/>
            <person name="Young S."/>
            <person name="Zeng Q."/>
            <person name="Koehrsen M."/>
            <person name="Alvarado L."/>
            <person name="Berlin A."/>
            <person name="Chapman S.B."/>
            <person name="Chen Z."/>
            <person name="Freedman E."/>
            <person name="Gellesch M."/>
            <person name="Goldberg J."/>
            <person name="Griggs A."/>
            <person name="Gujja S."/>
            <person name="Heilman E.R."/>
            <person name="Heiman D."/>
            <person name="Hepburn T."/>
            <person name="Howarth C."/>
            <person name="Jen D."/>
            <person name="Larson L."/>
            <person name="Mehta T."/>
            <person name="Neiman D."/>
            <person name="Pearson M."/>
            <person name="Roberts A."/>
            <person name="Saif S."/>
            <person name="Shea T."/>
            <person name="Shenoy N."/>
            <person name="Sisk P."/>
            <person name="Stolte C."/>
            <person name="Sykes S."/>
            <person name="Walk T."/>
            <person name="White J."/>
            <person name="Yandava C."/>
            <person name="Haas B."/>
            <person name="Nusbaum C."/>
            <person name="Birren B."/>
        </authorList>
    </citation>
    <scope>NUCLEOTIDE SEQUENCE [LARGE SCALE GENOMIC DNA]</scope>
    <source>
        <strain evidence="10">R3-111a-1</strain>
    </source>
</reference>
<dbReference type="PRINTS" id="PR00420">
    <property type="entry name" value="RNGMNOXGNASE"/>
</dbReference>
<dbReference type="EnsemblFungi" id="EJT78530">
    <property type="protein sequence ID" value="EJT78530"/>
    <property type="gene ID" value="GGTG_03630"/>
</dbReference>
<reference evidence="9" key="5">
    <citation type="submission" date="2018-04" db="UniProtKB">
        <authorList>
            <consortium name="EnsemblFungi"/>
        </authorList>
    </citation>
    <scope>IDENTIFICATION</scope>
    <source>
        <strain evidence="9">R3-111a-1</strain>
    </source>
</reference>
<dbReference type="Gene3D" id="3.50.50.60">
    <property type="entry name" value="FAD/NAD(P)-binding domain"/>
    <property type="match status" value="1"/>
</dbReference>